<evidence type="ECO:0000256" key="1">
    <source>
        <dbReference type="SAM" id="MobiDB-lite"/>
    </source>
</evidence>
<proteinExistence type="predicted"/>
<feature type="compositionally biased region" description="Polar residues" evidence="1">
    <location>
        <begin position="10"/>
        <end position="24"/>
    </location>
</feature>
<organism evidence="2 3">
    <name type="scientific">Podospora appendiculata</name>
    <dbReference type="NCBI Taxonomy" id="314037"/>
    <lineage>
        <taxon>Eukaryota</taxon>
        <taxon>Fungi</taxon>
        <taxon>Dikarya</taxon>
        <taxon>Ascomycota</taxon>
        <taxon>Pezizomycotina</taxon>
        <taxon>Sordariomycetes</taxon>
        <taxon>Sordariomycetidae</taxon>
        <taxon>Sordariales</taxon>
        <taxon>Podosporaceae</taxon>
        <taxon>Podospora</taxon>
    </lineage>
</organism>
<name>A0AAE1CHI1_9PEZI</name>
<reference evidence="2" key="1">
    <citation type="journal article" date="2023" name="Mol. Phylogenet. Evol.">
        <title>Genome-scale phylogeny and comparative genomics of the fungal order Sordariales.</title>
        <authorList>
            <person name="Hensen N."/>
            <person name="Bonometti L."/>
            <person name="Westerberg I."/>
            <person name="Brannstrom I.O."/>
            <person name="Guillou S."/>
            <person name="Cros-Aarteil S."/>
            <person name="Calhoun S."/>
            <person name="Haridas S."/>
            <person name="Kuo A."/>
            <person name="Mondo S."/>
            <person name="Pangilinan J."/>
            <person name="Riley R."/>
            <person name="LaButti K."/>
            <person name="Andreopoulos B."/>
            <person name="Lipzen A."/>
            <person name="Chen C."/>
            <person name="Yan M."/>
            <person name="Daum C."/>
            <person name="Ng V."/>
            <person name="Clum A."/>
            <person name="Steindorff A."/>
            <person name="Ohm R.A."/>
            <person name="Martin F."/>
            <person name="Silar P."/>
            <person name="Natvig D.O."/>
            <person name="Lalanne C."/>
            <person name="Gautier V."/>
            <person name="Ament-Velasquez S.L."/>
            <person name="Kruys A."/>
            <person name="Hutchinson M.I."/>
            <person name="Powell A.J."/>
            <person name="Barry K."/>
            <person name="Miller A.N."/>
            <person name="Grigoriev I.V."/>
            <person name="Debuchy R."/>
            <person name="Gladieux P."/>
            <person name="Hiltunen Thoren M."/>
            <person name="Johannesson H."/>
        </authorList>
    </citation>
    <scope>NUCLEOTIDE SEQUENCE</scope>
    <source>
        <strain evidence="2">CBS 314.62</strain>
    </source>
</reference>
<feature type="region of interest" description="Disordered" evidence="1">
    <location>
        <begin position="52"/>
        <end position="74"/>
    </location>
</feature>
<feature type="region of interest" description="Disordered" evidence="1">
    <location>
        <begin position="170"/>
        <end position="211"/>
    </location>
</feature>
<keyword evidence="3" id="KW-1185">Reference proteome</keyword>
<evidence type="ECO:0000313" key="2">
    <source>
        <dbReference type="EMBL" id="KAK3694737.1"/>
    </source>
</evidence>
<accession>A0AAE1CHI1</accession>
<protein>
    <submittedName>
        <fullName evidence="2">Uncharacterized protein</fullName>
    </submittedName>
</protein>
<dbReference type="Proteomes" id="UP001270362">
    <property type="component" value="Unassembled WGS sequence"/>
</dbReference>
<dbReference type="EMBL" id="JAULSO010000001">
    <property type="protein sequence ID" value="KAK3694737.1"/>
    <property type="molecule type" value="Genomic_DNA"/>
</dbReference>
<feature type="compositionally biased region" description="Low complexity" evidence="1">
    <location>
        <begin position="188"/>
        <end position="204"/>
    </location>
</feature>
<evidence type="ECO:0000313" key="3">
    <source>
        <dbReference type="Proteomes" id="UP001270362"/>
    </source>
</evidence>
<gene>
    <name evidence="2" type="ORF">B0T22DRAFT_453300</name>
</gene>
<comment type="caution">
    <text evidence="2">The sequence shown here is derived from an EMBL/GenBank/DDBJ whole genome shotgun (WGS) entry which is preliminary data.</text>
</comment>
<feature type="region of interest" description="Disordered" evidence="1">
    <location>
        <begin position="1"/>
        <end position="24"/>
    </location>
</feature>
<sequence>METDGKREASSSGRTILSDTGTRQVPNCLTHHRLQVPIRRVQTWTDPLRLRAWQGTGGPRQGETFEGRSNGSIRDRIRDRPAPLVHGTVQVVSASDLEEEDDDDELRRVLSPNFQVVTCLVSSCFVDSNQIDSARLSAMGSSMHQRGVCGWRHASGALEVEVMMPWGRLGTWSLEGPERRQRRKGTSRRSTCQPDQQDQQGPKQPKQPRDC</sequence>
<reference evidence="2" key="2">
    <citation type="submission" date="2023-06" db="EMBL/GenBank/DDBJ databases">
        <authorList>
            <consortium name="Lawrence Berkeley National Laboratory"/>
            <person name="Haridas S."/>
            <person name="Hensen N."/>
            <person name="Bonometti L."/>
            <person name="Westerberg I."/>
            <person name="Brannstrom I.O."/>
            <person name="Guillou S."/>
            <person name="Cros-Aarteil S."/>
            <person name="Calhoun S."/>
            <person name="Kuo A."/>
            <person name="Mondo S."/>
            <person name="Pangilinan J."/>
            <person name="Riley R."/>
            <person name="Labutti K."/>
            <person name="Andreopoulos B."/>
            <person name="Lipzen A."/>
            <person name="Chen C."/>
            <person name="Yanf M."/>
            <person name="Daum C."/>
            <person name="Ng V."/>
            <person name="Clum A."/>
            <person name="Steindorff A."/>
            <person name="Ohm R."/>
            <person name="Martin F."/>
            <person name="Silar P."/>
            <person name="Natvig D."/>
            <person name="Lalanne C."/>
            <person name="Gautier V."/>
            <person name="Ament-Velasquez S.L."/>
            <person name="Kruys A."/>
            <person name="Hutchinson M.I."/>
            <person name="Powell A.J."/>
            <person name="Barry K."/>
            <person name="Miller A.N."/>
            <person name="Grigoriev I.V."/>
            <person name="Debuchy R."/>
            <person name="Gladieux P."/>
            <person name="Thoren M.H."/>
            <person name="Johannesson H."/>
        </authorList>
    </citation>
    <scope>NUCLEOTIDE SEQUENCE</scope>
    <source>
        <strain evidence="2">CBS 314.62</strain>
    </source>
</reference>
<dbReference type="AlphaFoldDB" id="A0AAE1CHI1"/>